<dbReference type="AlphaFoldDB" id="A0A8H7VBX3"/>
<keyword evidence="2" id="KW-0472">Membrane</keyword>
<organism evidence="3 4">
    <name type="scientific">Mucor saturninus</name>
    <dbReference type="NCBI Taxonomy" id="64648"/>
    <lineage>
        <taxon>Eukaryota</taxon>
        <taxon>Fungi</taxon>
        <taxon>Fungi incertae sedis</taxon>
        <taxon>Mucoromycota</taxon>
        <taxon>Mucoromycotina</taxon>
        <taxon>Mucoromycetes</taxon>
        <taxon>Mucorales</taxon>
        <taxon>Mucorineae</taxon>
        <taxon>Mucoraceae</taxon>
        <taxon>Mucor</taxon>
    </lineage>
</organism>
<reference evidence="3" key="1">
    <citation type="submission" date="2020-12" db="EMBL/GenBank/DDBJ databases">
        <title>Metabolic potential, ecology and presence of endohyphal bacteria is reflected in genomic diversity of Mucoromycotina.</title>
        <authorList>
            <person name="Muszewska A."/>
            <person name="Okrasinska A."/>
            <person name="Steczkiewicz K."/>
            <person name="Drgas O."/>
            <person name="Orlowska M."/>
            <person name="Perlinska-Lenart U."/>
            <person name="Aleksandrzak-Piekarczyk T."/>
            <person name="Szatraj K."/>
            <person name="Zielenkiewicz U."/>
            <person name="Pilsyk S."/>
            <person name="Malc E."/>
            <person name="Mieczkowski P."/>
            <person name="Kruszewska J.S."/>
            <person name="Biernat P."/>
            <person name="Pawlowska J."/>
        </authorList>
    </citation>
    <scope>NUCLEOTIDE SEQUENCE</scope>
    <source>
        <strain evidence="3">WA0000017839</strain>
    </source>
</reference>
<feature type="transmembrane region" description="Helical" evidence="2">
    <location>
        <begin position="223"/>
        <end position="243"/>
    </location>
</feature>
<keyword evidence="2" id="KW-1133">Transmembrane helix</keyword>
<evidence type="ECO:0008006" key="5">
    <source>
        <dbReference type="Google" id="ProtNLM"/>
    </source>
</evidence>
<protein>
    <recommendedName>
        <fullName evidence="5">MARVEL domain-containing protein</fullName>
    </recommendedName>
</protein>
<dbReference type="Proteomes" id="UP000603453">
    <property type="component" value="Unassembled WGS sequence"/>
</dbReference>
<evidence type="ECO:0000313" key="4">
    <source>
        <dbReference type="Proteomes" id="UP000603453"/>
    </source>
</evidence>
<feature type="transmembrane region" description="Helical" evidence="2">
    <location>
        <begin position="149"/>
        <end position="172"/>
    </location>
</feature>
<evidence type="ECO:0000256" key="1">
    <source>
        <dbReference type="SAM" id="MobiDB-lite"/>
    </source>
</evidence>
<feature type="region of interest" description="Disordered" evidence="1">
    <location>
        <begin position="1"/>
        <end position="32"/>
    </location>
</feature>
<feature type="compositionally biased region" description="Polar residues" evidence="1">
    <location>
        <begin position="1"/>
        <end position="13"/>
    </location>
</feature>
<evidence type="ECO:0000256" key="2">
    <source>
        <dbReference type="SAM" id="Phobius"/>
    </source>
</evidence>
<dbReference type="OrthoDB" id="3253553at2759"/>
<feature type="transmembrane region" description="Helical" evidence="2">
    <location>
        <begin position="184"/>
        <end position="203"/>
    </location>
</feature>
<sequence length="251" mass="28728">MSNPFAQHNQSQGPRFGNAYENDLPPMSSTGYNNAWEESNKTEYTAPMPEPIHTKDAPPLHHQQQSAYKFTGTPYANQEHHYTPVATHENAKPSVGPKPWNGETYQPPHQGLFWIRFILLWASVGHLGFAAGARPFSGQQVPFYSSGCFYYLFAVAALSILWSCFLVLHYFYRRVAKKSQINRPALFLIDFFMVAMWGVGVIVEVVMFRCTDGSKFCQFYDVSLFFGWVAFIGYIVALLFDIFTECCRKRR</sequence>
<comment type="caution">
    <text evidence="3">The sequence shown here is derived from an EMBL/GenBank/DDBJ whole genome shotgun (WGS) entry which is preliminary data.</text>
</comment>
<gene>
    <name evidence="3" type="ORF">INT47_000002</name>
</gene>
<proteinExistence type="predicted"/>
<keyword evidence="4" id="KW-1185">Reference proteome</keyword>
<dbReference type="EMBL" id="JAEPRD010000010">
    <property type="protein sequence ID" value="KAG2210848.1"/>
    <property type="molecule type" value="Genomic_DNA"/>
</dbReference>
<keyword evidence="2" id="KW-0812">Transmembrane</keyword>
<name>A0A8H7VBX3_9FUNG</name>
<accession>A0A8H7VBX3</accession>
<feature type="transmembrane region" description="Helical" evidence="2">
    <location>
        <begin position="111"/>
        <end position="129"/>
    </location>
</feature>
<evidence type="ECO:0000313" key="3">
    <source>
        <dbReference type="EMBL" id="KAG2210848.1"/>
    </source>
</evidence>